<dbReference type="KEGG" id="chig:CH63R_11158"/>
<dbReference type="PANTHER" id="PTHR33048">
    <property type="entry name" value="PTH11-LIKE INTEGRAL MEMBRANE PROTEIN (AFU_ORTHOLOGUE AFUA_5G11245)"/>
    <property type="match status" value="1"/>
</dbReference>
<dbReference type="RefSeq" id="XP_018152973.1">
    <property type="nucleotide sequence ID" value="XM_018306132.1"/>
</dbReference>
<feature type="transmembrane region" description="Helical" evidence="15">
    <location>
        <begin position="150"/>
        <end position="173"/>
    </location>
</feature>
<comment type="subcellular location">
    <subcellularLocation>
        <location evidence="2">Membrane</location>
        <topology evidence="2">Lipid-anchor</topology>
        <topology evidence="2">GPI-anchor</topology>
    </subcellularLocation>
    <subcellularLocation>
        <location evidence="1">Membrane</location>
        <topology evidence="1">Multi-pass membrane protein</topology>
    </subcellularLocation>
    <subcellularLocation>
        <location evidence="3">Secreted</location>
    </subcellularLocation>
</comment>
<name>A0A1B7XXI3_COLHI</name>
<keyword evidence="6" id="KW-0325">Glycoprotein</keyword>
<evidence type="ECO:0000256" key="13">
    <source>
        <dbReference type="ARBA" id="ARBA00038359"/>
    </source>
</evidence>
<evidence type="ECO:0000256" key="9">
    <source>
        <dbReference type="ARBA" id="ARBA00022989"/>
    </source>
</evidence>
<dbReference type="PANTHER" id="PTHR33048:SF143">
    <property type="entry name" value="EXTRACELLULAR MEMBRANE PROTEIN CFEM DOMAIN-CONTAINING PROTEIN-RELATED"/>
    <property type="match status" value="1"/>
</dbReference>
<evidence type="ECO:0000256" key="4">
    <source>
        <dbReference type="ARBA" id="ARBA00010031"/>
    </source>
</evidence>
<feature type="disulfide bond" evidence="14">
    <location>
        <begin position="21"/>
        <end position="28"/>
    </location>
</feature>
<dbReference type="Pfam" id="PF20684">
    <property type="entry name" value="Fung_rhodopsin"/>
    <property type="match status" value="1"/>
</dbReference>
<feature type="transmembrane region" description="Helical" evidence="15">
    <location>
        <begin position="80"/>
        <end position="99"/>
    </location>
</feature>
<keyword evidence="12" id="KW-0449">Lipoprotein</keyword>
<keyword evidence="8" id="KW-0732">Signal</keyword>
<evidence type="ECO:0000256" key="2">
    <source>
        <dbReference type="ARBA" id="ARBA00004589"/>
    </source>
</evidence>
<keyword evidence="7 15" id="KW-0812">Transmembrane</keyword>
<dbReference type="GO" id="GO:0098552">
    <property type="term" value="C:side of membrane"/>
    <property type="evidence" value="ECO:0007669"/>
    <property type="project" value="UniProtKB-KW"/>
</dbReference>
<keyword evidence="14" id="KW-0349">Heme</keyword>
<evidence type="ECO:0000313" key="17">
    <source>
        <dbReference type="EMBL" id="OBR04455.1"/>
    </source>
</evidence>
<keyword evidence="9 15" id="KW-1133">Transmembrane helix</keyword>
<evidence type="ECO:0000256" key="1">
    <source>
        <dbReference type="ARBA" id="ARBA00004141"/>
    </source>
</evidence>
<dbReference type="AlphaFoldDB" id="A0A1B7XXI3"/>
<evidence type="ECO:0000256" key="15">
    <source>
        <dbReference type="SAM" id="Phobius"/>
    </source>
</evidence>
<evidence type="ECO:0000256" key="10">
    <source>
        <dbReference type="ARBA" id="ARBA00023136"/>
    </source>
</evidence>
<evidence type="ECO:0000256" key="14">
    <source>
        <dbReference type="PROSITE-ProRule" id="PRU01356"/>
    </source>
</evidence>
<dbReference type="InterPro" id="IPR052337">
    <property type="entry name" value="SAT4-like"/>
</dbReference>
<dbReference type="GO" id="GO:0005576">
    <property type="term" value="C:extracellular region"/>
    <property type="evidence" value="ECO:0007669"/>
    <property type="project" value="UniProtKB-SubCell"/>
</dbReference>
<evidence type="ECO:0000256" key="12">
    <source>
        <dbReference type="ARBA" id="ARBA00023288"/>
    </source>
</evidence>
<comment type="caution">
    <text evidence="17">The sequence shown here is derived from an EMBL/GenBank/DDBJ whole genome shotgun (WGS) entry which is preliminary data.</text>
</comment>
<feature type="domain" description="CFEM" evidence="16">
    <location>
        <begin position="1"/>
        <end position="92"/>
    </location>
</feature>
<keyword evidence="11 14" id="KW-1015">Disulfide bond</keyword>
<evidence type="ECO:0000256" key="7">
    <source>
        <dbReference type="ARBA" id="ARBA00022692"/>
    </source>
</evidence>
<gene>
    <name evidence="17" type="ORF">CH63R_11158</name>
</gene>
<dbReference type="OrthoDB" id="2496787at2759"/>
<comment type="similarity">
    <text evidence="13">Belongs to the SAT4 family.</text>
</comment>
<dbReference type="PROSITE" id="PS52012">
    <property type="entry name" value="CFEM"/>
    <property type="match status" value="1"/>
</dbReference>
<evidence type="ECO:0000256" key="6">
    <source>
        <dbReference type="ARBA" id="ARBA00022622"/>
    </source>
</evidence>
<keyword evidence="14" id="KW-0479">Metal-binding</keyword>
<evidence type="ECO:0000256" key="8">
    <source>
        <dbReference type="ARBA" id="ARBA00022729"/>
    </source>
</evidence>
<organism evidence="17 18">
    <name type="scientific">Colletotrichum higginsianum (strain IMI 349063)</name>
    <name type="common">Crucifer anthracnose fungus</name>
    <dbReference type="NCBI Taxonomy" id="759273"/>
    <lineage>
        <taxon>Eukaryota</taxon>
        <taxon>Fungi</taxon>
        <taxon>Dikarya</taxon>
        <taxon>Ascomycota</taxon>
        <taxon>Pezizomycotina</taxon>
        <taxon>Sordariomycetes</taxon>
        <taxon>Hypocreomycetidae</taxon>
        <taxon>Glomerellales</taxon>
        <taxon>Glomerellaceae</taxon>
        <taxon>Colletotrichum</taxon>
        <taxon>Colletotrichum destructivum species complex</taxon>
    </lineage>
</organism>
<evidence type="ECO:0000256" key="3">
    <source>
        <dbReference type="ARBA" id="ARBA00004613"/>
    </source>
</evidence>
<keyword evidence="5" id="KW-0964">Secreted</keyword>
<reference evidence="18" key="1">
    <citation type="journal article" date="2017" name="BMC Genomics">
        <title>Gapless genome assembly of Colletotrichum higginsianum reveals chromosome structure and association of transposable elements with secondary metabolite gene clusters.</title>
        <authorList>
            <person name="Dallery J.-F."/>
            <person name="Lapalu N."/>
            <person name="Zampounis A."/>
            <person name="Pigne S."/>
            <person name="Luyten I."/>
            <person name="Amselem J."/>
            <person name="Wittenberg A.H.J."/>
            <person name="Zhou S."/>
            <person name="de Queiroz M.V."/>
            <person name="Robin G.P."/>
            <person name="Auger A."/>
            <person name="Hainaut M."/>
            <person name="Henrissat B."/>
            <person name="Kim K.-T."/>
            <person name="Lee Y.-H."/>
            <person name="Lespinet O."/>
            <person name="Schwartz D.C."/>
            <person name="Thon M.R."/>
            <person name="O'Connell R.J."/>
        </authorList>
    </citation>
    <scope>NUCLEOTIDE SEQUENCE [LARGE SCALE GENOMIC DNA]</scope>
    <source>
        <strain evidence="18">IMI 349063</strain>
    </source>
</reference>
<keyword evidence="14" id="KW-0408">Iron</keyword>
<protein>
    <submittedName>
        <fullName evidence="17">Hydrolase CocE/NonD family protein</fullName>
    </submittedName>
</protein>
<feature type="disulfide bond" evidence="14">
    <location>
        <begin position="11"/>
        <end position="42"/>
    </location>
</feature>
<accession>A0A1B7XXI3</accession>
<keyword evidence="10 15" id="KW-0472">Membrane</keyword>
<feature type="transmembrane region" description="Helical" evidence="15">
    <location>
        <begin position="233"/>
        <end position="256"/>
    </location>
</feature>
<dbReference type="EMBL" id="LTAN01000008">
    <property type="protein sequence ID" value="OBR04455.1"/>
    <property type="molecule type" value="Genomic_DNA"/>
</dbReference>
<dbReference type="VEuPathDB" id="FungiDB:CH63R_11158"/>
<keyword evidence="17" id="KW-0378">Hydrolase</keyword>
<comment type="similarity">
    <text evidence="4">Belongs to the RBT5 family.</text>
</comment>
<keyword evidence="6" id="KW-0336">GPI-anchor</keyword>
<dbReference type="InterPro" id="IPR049326">
    <property type="entry name" value="Rhodopsin_dom_fungi"/>
</dbReference>
<comment type="caution">
    <text evidence="14">Lacks conserved residue(s) required for the propagation of feature annotation.</text>
</comment>
<dbReference type="Pfam" id="PF05730">
    <property type="entry name" value="CFEM"/>
    <property type="match status" value="1"/>
</dbReference>
<feature type="binding site" description="axial binding residue" evidence="14">
    <location>
        <position position="25"/>
    </location>
    <ligand>
        <name>heme</name>
        <dbReference type="ChEBI" id="CHEBI:30413"/>
    </ligand>
    <ligandPart>
        <name>Fe</name>
        <dbReference type="ChEBI" id="CHEBI:18248"/>
    </ligandPart>
</feature>
<evidence type="ECO:0000313" key="18">
    <source>
        <dbReference type="Proteomes" id="UP000092177"/>
    </source>
</evidence>
<dbReference type="GO" id="GO:0016787">
    <property type="term" value="F:hydrolase activity"/>
    <property type="evidence" value="ECO:0007669"/>
    <property type="project" value="UniProtKB-KW"/>
</dbReference>
<dbReference type="Proteomes" id="UP000092177">
    <property type="component" value="Chromosome 8"/>
</dbReference>
<evidence type="ECO:0000259" key="16">
    <source>
        <dbReference type="PROSITE" id="PS52012"/>
    </source>
</evidence>
<sequence>MSGYPLCATDCIAEALLQSSCIGEDLACLCADVRFNGQVEACVTAACTVKESLRGEKVVANTTWTSCGFPLADNTALPRFLAGFLFLLPAVFIFARLLNKKINPSPWGADDACIMFAFLFSTDQGSVLALGLGKDIWTLQPHEIIDFHKILFVTELVYTITIALIKASILFFFLRIFPSMLFRKVVWATLGLNAASALVYFIVILVQCRPVSFYWLGWDGQHTGVCMKFDVLIMLHVGFNILLDVWMLVLPLTQLYKLNFGVKRKIGVMLMFSVGIL</sequence>
<feature type="disulfide bond" evidence="14">
    <location>
        <begin position="7"/>
        <end position="47"/>
    </location>
</feature>
<evidence type="ECO:0000256" key="5">
    <source>
        <dbReference type="ARBA" id="ARBA00022525"/>
    </source>
</evidence>
<dbReference type="InterPro" id="IPR008427">
    <property type="entry name" value="Extracellular_membr_CFEM_dom"/>
</dbReference>
<dbReference type="GO" id="GO:0046872">
    <property type="term" value="F:metal ion binding"/>
    <property type="evidence" value="ECO:0007669"/>
    <property type="project" value="UniProtKB-UniRule"/>
</dbReference>
<proteinExistence type="inferred from homology"/>
<feature type="transmembrane region" description="Helical" evidence="15">
    <location>
        <begin position="185"/>
        <end position="206"/>
    </location>
</feature>
<dbReference type="GeneID" id="28870239"/>
<keyword evidence="18" id="KW-1185">Reference proteome</keyword>
<evidence type="ECO:0000256" key="11">
    <source>
        <dbReference type="ARBA" id="ARBA00023157"/>
    </source>
</evidence>